<feature type="domain" description="Four-carbon acid sugar kinase N-terminal" evidence="7">
    <location>
        <begin position="5"/>
        <end position="240"/>
    </location>
</feature>
<evidence type="ECO:0000259" key="7">
    <source>
        <dbReference type="Pfam" id="PF07005"/>
    </source>
</evidence>
<comment type="similarity">
    <text evidence="1">Belongs to the four-carbon acid sugar kinase family.</text>
</comment>
<dbReference type="InterPro" id="IPR031475">
    <property type="entry name" value="NBD_C"/>
</dbReference>
<keyword evidence="3" id="KW-0547">Nucleotide-binding</keyword>
<proteinExistence type="inferred from homology"/>
<evidence type="ECO:0000256" key="2">
    <source>
        <dbReference type="ARBA" id="ARBA00022679"/>
    </source>
</evidence>
<evidence type="ECO:0008006" key="11">
    <source>
        <dbReference type="Google" id="ProtNLM"/>
    </source>
</evidence>
<reference evidence="9" key="1">
    <citation type="journal article" date="2014" name="Int. J. Syst. Evol. Microbiol.">
        <title>Complete genome sequence of Corynebacterium casei LMG S-19264T (=DSM 44701T), isolated from a smear-ripened cheese.</title>
        <authorList>
            <consortium name="US DOE Joint Genome Institute (JGI-PGF)"/>
            <person name="Walter F."/>
            <person name="Albersmeier A."/>
            <person name="Kalinowski J."/>
            <person name="Ruckert C."/>
        </authorList>
    </citation>
    <scope>NUCLEOTIDE SEQUENCE</scope>
    <source>
        <strain evidence="9">CGMCC 1.15447</strain>
    </source>
</reference>
<evidence type="ECO:0000259" key="8">
    <source>
        <dbReference type="Pfam" id="PF17042"/>
    </source>
</evidence>
<dbReference type="InterPro" id="IPR037051">
    <property type="entry name" value="4-carb_acid_sugar_kinase_N_sf"/>
</dbReference>
<dbReference type="Gene3D" id="3.40.50.10840">
    <property type="entry name" value="Putative sugar-binding, N-terminal domain"/>
    <property type="match status" value="1"/>
</dbReference>
<comment type="caution">
    <text evidence="9">The sequence shown here is derived from an EMBL/GenBank/DDBJ whole genome shotgun (WGS) entry which is preliminary data.</text>
</comment>
<keyword evidence="10" id="KW-1185">Reference proteome</keyword>
<evidence type="ECO:0000313" key="9">
    <source>
        <dbReference type="EMBL" id="GGA55416.1"/>
    </source>
</evidence>
<reference evidence="9" key="2">
    <citation type="submission" date="2020-09" db="EMBL/GenBank/DDBJ databases">
        <authorList>
            <person name="Sun Q."/>
            <person name="Zhou Y."/>
        </authorList>
    </citation>
    <scope>NUCLEOTIDE SEQUENCE</scope>
    <source>
        <strain evidence="9">CGMCC 1.15447</strain>
    </source>
</reference>
<dbReference type="Gene3D" id="3.40.980.20">
    <property type="entry name" value="Four-carbon acid sugar kinase, nucleotide binding domain"/>
    <property type="match status" value="1"/>
</dbReference>
<feature type="domain" description="Four-carbon acid sugar kinase nucleotide binding" evidence="8">
    <location>
        <begin position="267"/>
        <end position="424"/>
    </location>
</feature>
<evidence type="ECO:0000256" key="5">
    <source>
        <dbReference type="ARBA" id="ARBA00022840"/>
    </source>
</evidence>
<evidence type="ECO:0000256" key="3">
    <source>
        <dbReference type="ARBA" id="ARBA00022741"/>
    </source>
</evidence>
<dbReference type="Pfam" id="PF07005">
    <property type="entry name" value="SBD_N"/>
    <property type="match status" value="1"/>
</dbReference>
<dbReference type="RefSeq" id="WP_229668624.1">
    <property type="nucleotide sequence ID" value="NZ_BMJB01000001.1"/>
</dbReference>
<dbReference type="AlphaFoldDB" id="A0A916RFR7"/>
<evidence type="ECO:0000256" key="1">
    <source>
        <dbReference type="ARBA" id="ARBA00005715"/>
    </source>
</evidence>
<evidence type="ECO:0000313" key="10">
    <source>
        <dbReference type="Proteomes" id="UP000648801"/>
    </source>
</evidence>
<dbReference type="InterPro" id="IPR010737">
    <property type="entry name" value="4-carb_acid_sugar_kinase_N"/>
</dbReference>
<gene>
    <name evidence="9" type="ORF">GCM10011507_03350</name>
</gene>
<keyword evidence="4" id="KW-0418">Kinase</keyword>
<dbReference type="GO" id="GO:0016301">
    <property type="term" value="F:kinase activity"/>
    <property type="evidence" value="ECO:0007669"/>
    <property type="project" value="UniProtKB-KW"/>
</dbReference>
<organism evidence="9 10">
    <name type="scientific">Edaphobacter acidisoli</name>
    <dbReference type="NCBI Taxonomy" id="2040573"/>
    <lineage>
        <taxon>Bacteria</taxon>
        <taxon>Pseudomonadati</taxon>
        <taxon>Acidobacteriota</taxon>
        <taxon>Terriglobia</taxon>
        <taxon>Terriglobales</taxon>
        <taxon>Acidobacteriaceae</taxon>
        <taxon>Edaphobacter</taxon>
    </lineage>
</organism>
<evidence type="ECO:0000256" key="6">
    <source>
        <dbReference type="ARBA" id="ARBA00023277"/>
    </source>
</evidence>
<dbReference type="SUPFAM" id="SSF142764">
    <property type="entry name" value="YgbK-like"/>
    <property type="match status" value="1"/>
</dbReference>
<protein>
    <recommendedName>
        <fullName evidence="11">Four-carbon acid sugar kinase family protein</fullName>
    </recommendedName>
</protein>
<keyword evidence="5" id="KW-0067">ATP-binding</keyword>
<sequence length="430" mass="46063">MLYTFYGDDFTGSTDVLEQLASNGVPAALFLAEPTAQHLARFPEAQAIGIAGDSRSRSPEWMSANLPRIFHTLKKFDAPINHYKVCSTCDSSPAHGSIGRAIEIGREVSHSNFVPIAVAAPHLGRYVRNGQLFAKAPDGKIKRIDQHPMANHPITPMREPDLRKHLAAQTNLPIGHIDLATLTSSELEVELNRQLKSGNQTILFDGEDESSLTITGELIWRHAQKQPLFVAGSSGLTAALIPAWRAANLIHENPQQPTSTRSSSPLLVISGSCSPVTAGQIQHALANGFHGIAVDIKKILAESTAATEQTNILKAASASLDADQNTILYTALGTPDAAAQGDGLGQTLGQLLRELLGRTSLRRVVLCGGDTSSHAIQQLGLYALTWLRNTQPGAPLCRAHSDDPTLDNLELILKGGQVGTSNFFDVALRA</sequence>
<dbReference type="Proteomes" id="UP000648801">
    <property type="component" value="Unassembled WGS sequence"/>
</dbReference>
<dbReference type="Pfam" id="PF17042">
    <property type="entry name" value="NBD_C"/>
    <property type="match status" value="1"/>
</dbReference>
<accession>A0A916RFR7</accession>
<dbReference type="InterPro" id="IPR042213">
    <property type="entry name" value="NBD_C_sf"/>
</dbReference>
<keyword evidence="2" id="KW-0808">Transferase</keyword>
<evidence type="ECO:0000256" key="4">
    <source>
        <dbReference type="ARBA" id="ARBA00022777"/>
    </source>
</evidence>
<name>A0A916RFR7_9BACT</name>
<keyword evidence="6" id="KW-0119">Carbohydrate metabolism</keyword>
<dbReference type="EMBL" id="BMJB01000001">
    <property type="protein sequence ID" value="GGA55416.1"/>
    <property type="molecule type" value="Genomic_DNA"/>
</dbReference>
<dbReference type="GO" id="GO:0005524">
    <property type="term" value="F:ATP binding"/>
    <property type="evidence" value="ECO:0007669"/>
    <property type="project" value="UniProtKB-KW"/>
</dbReference>